<evidence type="ECO:0000256" key="5">
    <source>
        <dbReference type="ARBA" id="ARBA00022837"/>
    </source>
</evidence>
<dbReference type="InterPro" id="IPR039647">
    <property type="entry name" value="EF_hand_pair_protein_CML-like"/>
</dbReference>
<evidence type="ECO:0000256" key="4">
    <source>
        <dbReference type="ARBA" id="ARBA00022737"/>
    </source>
</evidence>
<evidence type="ECO:0000313" key="7">
    <source>
        <dbReference type="EMBL" id="CAL0332462.1"/>
    </source>
</evidence>
<feature type="domain" description="EF-hand" evidence="6">
    <location>
        <begin position="112"/>
        <end position="147"/>
    </location>
</feature>
<reference evidence="7 8" key="1">
    <citation type="submission" date="2024-03" db="EMBL/GenBank/DDBJ databases">
        <authorList>
            <person name="Martinez-Hernandez J."/>
        </authorList>
    </citation>
    <scope>NUCLEOTIDE SEQUENCE [LARGE SCALE GENOMIC DNA]</scope>
</reference>
<keyword evidence="3" id="KW-0479">Metal-binding</keyword>
<keyword evidence="5" id="KW-0106">Calcium</keyword>
<dbReference type="PROSITE" id="PS00018">
    <property type="entry name" value="EF_HAND_1"/>
    <property type="match status" value="4"/>
</dbReference>
<evidence type="ECO:0000256" key="3">
    <source>
        <dbReference type="ARBA" id="ARBA00022723"/>
    </source>
</evidence>
<evidence type="ECO:0000259" key="6">
    <source>
        <dbReference type="PROSITE" id="PS50222"/>
    </source>
</evidence>
<dbReference type="Pfam" id="PF13499">
    <property type="entry name" value="EF-hand_7"/>
    <property type="match status" value="2"/>
</dbReference>
<dbReference type="InterPro" id="IPR011992">
    <property type="entry name" value="EF-hand-dom_pair"/>
</dbReference>
<dbReference type="FunFam" id="1.10.238.10:FF:000231">
    <property type="entry name" value="Calmodulin-like protein 3"/>
    <property type="match status" value="1"/>
</dbReference>
<comment type="function">
    <text evidence="1">Potential calcium sensor.</text>
</comment>
<evidence type="ECO:0000256" key="1">
    <source>
        <dbReference type="ARBA" id="ARBA00003291"/>
    </source>
</evidence>
<comment type="similarity">
    <text evidence="2">Belongs to the calmodulin family.</text>
</comment>
<dbReference type="PANTHER" id="PTHR10891">
    <property type="entry name" value="EF-HAND CALCIUM-BINDING DOMAIN CONTAINING PROTEIN"/>
    <property type="match status" value="1"/>
</dbReference>
<dbReference type="AlphaFoldDB" id="A0AAV1YEK4"/>
<feature type="domain" description="EF-hand" evidence="6">
    <location>
        <begin position="37"/>
        <end position="72"/>
    </location>
</feature>
<evidence type="ECO:0000313" key="8">
    <source>
        <dbReference type="Proteomes" id="UP001497480"/>
    </source>
</evidence>
<keyword evidence="4" id="KW-0677">Repeat</keyword>
<name>A0AAV1YEK4_LUPLU</name>
<dbReference type="PROSITE" id="PS50222">
    <property type="entry name" value="EF_HAND_2"/>
    <property type="match status" value="4"/>
</dbReference>
<dbReference type="SMART" id="SM00054">
    <property type="entry name" value="EFh"/>
    <property type="match status" value="4"/>
</dbReference>
<dbReference type="GO" id="GO:0005737">
    <property type="term" value="C:cytoplasm"/>
    <property type="evidence" value="ECO:0007669"/>
    <property type="project" value="UniProtKB-ARBA"/>
</dbReference>
<protein>
    <recommendedName>
        <fullName evidence="6">EF-hand domain-containing protein</fullName>
    </recommendedName>
</protein>
<sequence>MDPGELKRIFQLFDRNGDGRITMKELNDSLEKLSIYIPDNELAKMIEKIDVNHDGCVDIDEFGELYKSIMDDRDEEEDMREAFNVFDQNGDGFISVEELRSVLSSLGLKQGRTVEDCKKMIMKVDVDGDGMVDYKEFKQMMKGGGFSALS</sequence>
<feature type="domain" description="EF-hand" evidence="6">
    <location>
        <begin position="74"/>
        <end position="109"/>
    </location>
</feature>
<dbReference type="Proteomes" id="UP001497480">
    <property type="component" value="Unassembled WGS sequence"/>
</dbReference>
<organism evidence="7 8">
    <name type="scientific">Lupinus luteus</name>
    <name type="common">European yellow lupine</name>
    <dbReference type="NCBI Taxonomy" id="3873"/>
    <lineage>
        <taxon>Eukaryota</taxon>
        <taxon>Viridiplantae</taxon>
        <taxon>Streptophyta</taxon>
        <taxon>Embryophyta</taxon>
        <taxon>Tracheophyta</taxon>
        <taxon>Spermatophyta</taxon>
        <taxon>Magnoliopsida</taxon>
        <taxon>eudicotyledons</taxon>
        <taxon>Gunneridae</taxon>
        <taxon>Pentapetalae</taxon>
        <taxon>rosids</taxon>
        <taxon>fabids</taxon>
        <taxon>Fabales</taxon>
        <taxon>Fabaceae</taxon>
        <taxon>Papilionoideae</taxon>
        <taxon>50 kb inversion clade</taxon>
        <taxon>genistoids sensu lato</taxon>
        <taxon>core genistoids</taxon>
        <taxon>Genisteae</taxon>
        <taxon>Lupinus</taxon>
    </lineage>
</organism>
<dbReference type="FunFam" id="1.10.238.10:FF:000089">
    <property type="entry name" value="calmodulin-like protein 3"/>
    <property type="match status" value="1"/>
</dbReference>
<dbReference type="EMBL" id="CAXHTB010000024">
    <property type="protein sequence ID" value="CAL0332462.1"/>
    <property type="molecule type" value="Genomic_DNA"/>
</dbReference>
<keyword evidence="8" id="KW-1185">Reference proteome</keyword>
<proteinExistence type="inferred from homology"/>
<feature type="domain" description="EF-hand" evidence="6">
    <location>
        <begin position="1"/>
        <end position="36"/>
    </location>
</feature>
<accession>A0AAV1YEK4</accession>
<dbReference type="SUPFAM" id="SSF47473">
    <property type="entry name" value="EF-hand"/>
    <property type="match status" value="1"/>
</dbReference>
<dbReference type="InterPro" id="IPR018247">
    <property type="entry name" value="EF_Hand_1_Ca_BS"/>
</dbReference>
<dbReference type="GO" id="GO:0005509">
    <property type="term" value="F:calcium ion binding"/>
    <property type="evidence" value="ECO:0007669"/>
    <property type="project" value="InterPro"/>
</dbReference>
<comment type="caution">
    <text evidence="7">The sequence shown here is derived from an EMBL/GenBank/DDBJ whole genome shotgun (WGS) entry which is preliminary data.</text>
</comment>
<dbReference type="Gene3D" id="1.10.238.10">
    <property type="entry name" value="EF-hand"/>
    <property type="match status" value="2"/>
</dbReference>
<evidence type="ECO:0000256" key="2">
    <source>
        <dbReference type="ARBA" id="ARBA00009763"/>
    </source>
</evidence>
<dbReference type="InterPro" id="IPR002048">
    <property type="entry name" value="EF_hand_dom"/>
</dbReference>
<gene>
    <name evidence="7" type="ORF">LLUT_LOCUS33522</name>
</gene>